<evidence type="ECO:0000313" key="2">
    <source>
        <dbReference type="Proteomes" id="UP000807025"/>
    </source>
</evidence>
<proteinExistence type="predicted"/>
<dbReference type="OrthoDB" id="972532at2759"/>
<dbReference type="AlphaFoldDB" id="A0A9P6DH52"/>
<name>A0A9P6DH52_PLEER</name>
<organism evidence="1 2">
    <name type="scientific">Pleurotus eryngii</name>
    <name type="common">Boletus of the steppes</name>
    <dbReference type="NCBI Taxonomy" id="5323"/>
    <lineage>
        <taxon>Eukaryota</taxon>
        <taxon>Fungi</taxon>
        <taxon>Dikarya</taxon>
        <taxon>Basidiomycota</taxon>
        <taxon>Agaricomycotina</taxon>
        <taxon>Agaricomycetes</taxon>
        <taxon>Agaricomycetidae</taxon>
        <taxon>Agaricales</taxon>
        <taxon>Pleurotineae</taxon>
        <taxon>Pleurotaceae</taxon>
        <taxon>Pleurotus</taxon>
    </lineage>
</organism>
<dbReference type="EMBL" id="MU154543">
    <property type="protein sequence ID" value="KAF9497529.1"/>
    <property type="molecule type" value="Genomic_DNA"/>
</dbReference>
<comment type="caution">
    <text evidence="1">The sequence shown here is derived from an EMBL/GenBank/DDBJ whole genome shotgun (WGS) entry which is preliminary data.</text>
</comment>
<dbReference type="Proteomes" id="UP000807025">
    <property type="component" value="Unassembled WGS sequence"/>
</dbReference>
<evidence type="ECO:0000313" key="1">
    <source>
        <dbReference type="EMBL" id="KAF9497529.1"/>
    </source>
</evidence>
<keyword evidence="2" id="KW-1185">Reference proteome</keyword>
<reference evidence="1" key="1">
    <citation type="submission" date="2020-11" db="EMBL/GenBank/DDBJ databases">
        <authorList>
            <consortium name="DOE Joint Genome Institute"/>
            <person name="Ahrendt S."/>
            <person name="Riley R."/>
            <person name="Andreopoulos W."/>
            <person name="Labutti K."/>
            <person name="Pangilinan J."/>
            <person name="Ruiz-Duenas F.J."/>
            <person name="Barrasa J.M."/>
            <person name="Sanchez-Garcia M."/>
            <person name="Camarero S."/>
            <person name="Miyauchi S."/>
            <person name="Serrano A."/>
            <person name="Linde D."/>
            <person name="Babiker R."/>
            <person name="Drula E."/>
            <person name="Ayuso-Fernandez I."/>
            <person name="Pacheco R."/>
            <person name="Padilla G."/>
            <person name="Ferreira P."/>
            <person name="Barriuso J."/>
            <person name="Kellner H."/>
            <person name="Castanera R."/>
            <person name="Alfaro M."/>
            <person name="Ramirez L."/>
            <person name="Pisabarro A.G."/>
            <person name="Kuo A."/>
            <person name="Tritt A."/>
            <person name="Lipzen A."/>
            <person name="He G."/>
            <person name="Yan M."/>
            <person name="Ng V."/>
            <person name="Cullen D."/>
            <person name="Martin F."/>
            <person name="Rosso M.-N."/>
            <person name="Henrissat B."/>
            <person name="Hibbett D."/>
            <person name="Martinez A.T."/>
            <person name="Grigoriev I.V."/>
        </authorList>
    </citation>
    <scope>NUCLEOTIDE SEQUENCE</scope>
    <source>
        <strain evidence="1">ATCC 90797</strain>
    </source>
</reference>
<accession>A0A9P6DH52</accession>
<protein>
    <submittedName>
        <fullName evidence="1">Uncharacterized protein</fullName>
    </submittedName>
</protein>
<gene>
    <name evidence="1" type="ORF">BDN71DRAFT_1444697</name>
</gene>
<sequence length="68" mass="7555">MSMYGSVIQGAAQSTWGSVNSASWNPINQQMFVLCPDDRTTRMWEVDDLGVVRVAHPDAVINPPVHRN</sequence>